<dbReference type="RefSeq" id="WP_091397034.1">
    <property type="nucleotide sequence ID" value="NZ_BKAI01000007.1"/>
</dbReference>
<evidence type="ECO:0000313" key="1">
    <source>
        <dbReference type="EMBL" id="SDK26413.1"/>
    </source>
</evidence>
<name>A0A1G9AGQ1_9FLAO</name>
<proteinExistence type="predicted"/>
<gene>
    <name evidence="1" type="ORF">SAMN04487935_2887</name>
</gene>
<evidence type="ECO:0008006" key="3">
    <source>
        <dbReference type="Google" id="ProtNLM"/>
    </source>
</evidence>
<dbReference type="EMBL" id="FNEZ01000005">
    <property type="protein sequence ID" value="SDK26413.1"/>
    <property type="molecule type" value="Genomic_DNA"/>
</dbReference>
<organism evidence="1 2">
    <name type="scientific">Flavobacterium noncentrifugens</name>
    <dbReference type="NCBI Taxonomy" id="1128970"/>
    <lineage>
        <taxon>Bacteria</taxon>
        <taxon>Pseudomonadati</taxon>
        <taxon>Bacteroidota</taxon>
        <taxon>Flavobacteriia</taxon>
        <taxon>Flavobacteriales</taxon>
        <taxon>Flavobacteriaceae</taxon>
        <taxon>Flavobacterium</taxon>
    </lineage>
</organism>
<dbReference type="PROSITE" id="PS51257">
    <property type="entry name" value="PROKAR_LIPOPROTEIN"/>
    <property type="match status" value="1"/>
</dbReference>
<reference evidence="1 2" key="1">
    <citation type="submission" date="2016-10" db="EMBL/GenBank/DDBJ databases">
        <authorList>
            <person name="de Groot N.N."/>
        </authorList>
    </citation>
    <scope>NUCLEOTIDE SEQUENCE [LARGE SCALE GENOMIC DNA]</scope>
    <source>
        <strain evidence="1 2">CGMCC 1.10076</strain>
    </source>
</reference>
<protein>
    <recommendedName>
        <fullName evidence="3">Lipoprotein</fullName>
    </recommendedName>
</protein>
<evidence type="ECO:0000313" key="2">
    <source>
        <dbReference type="Proteomes" id="UP000199580"/>
    </source>
</evidence>
<dbReference type="Proteomes" id="UP000199580">
    <property type="component" value="Unassembled WGS sequence"/>
</dbReference>
<dbReference type="OrthoDB" id="1447646at2"/>
<keyword evidence="2" id="KW-1185">Reference proteome</keyword>
<accession>A0A1G9AGQ1</accession>
<dbReference type="AlphaFoldDB" id="A0A1G9AGQ1"/>
<sequence length="167" mass="18976">MKKLLICTAILFLGCASKKTGVSQNQVVLQLESECPKAGTCRIEVFENKKMQVNLDEFGSVYYKLEDDLQKKVIKYSYSKTVKGDIQDAGYREEIVFELDNFENQDFENADLQKTQMLFGRFCYCKGQTGNYKVGSGKLSIQDKKASLSFTVSEVPQLIKTITFDIK</sequence>